<reference evidence="3 4" key="1">
    <citation type="journal article" date="2015" name="Nature">
        <title>rRNA introns, odd ribosomes, and small enigmatic genomes across a large radiation of phyla.</title>
        <authorList>
            <person name="Brown C.T."/>
            <person name="Hug L.A."/>
            <person name="Thomas B.C."/>
            <person name="Sharon I."/>
            <person name="Castelle C.J."/>
            <person name="Singh A."/>
            <person name="Wilkins M.J."/>
            <person name="Williams K.H."/>
            <person name="Banfield J.F."/>
        </authorList>
    </citation>
    <scope>NUCLEOTIDE SEQUENCE [LARGE SCALE GENOMIC DNA]</scope>
</reference>
<feature type="domain" description="Fibronectin type-III" evidence="2">
    <location>
        <begin position="181"/>
        <end position="283"/>
    </location>
</feature>
<dbReference type="EMBL" id="LCGX01000042">
    <property type="protein sequence ID" value="KKT22177.1"/>
    <property type="molecule type" value="Genomic_DNA"/>
</dbReference>
<dbReference type="SUPFAM" id="SSF49265">
    <property type="entry name" value="Fibronectin type III"/>
    <property type="match status" value="1"/>
</dbReference>
<gene>
    <name evidence="3" type="ORF">UW07_C0042G0002</name>
</gene>
<dbReference type="PATRIC" id="fig|1618779.3.peg.660"/>
<organism evidence="3 4">
    <name type="scientific">Candidatus Nomurabacteria bacterium GW2011_GWF2_43_8</name>
    <dbReference type="NCBI Taxonomy" id="1618779"/>
    <lineage>
        <taxon>Bacteria</taxon>
        <taxon>Candidatus Nomuraibacteriota</taxon>
    </lineage>
</organism>
<dbReference type="InterPro" id="IPR013783">
    <property type="entry name" value="Ig-like_fold"/>
</dbReference>
<accession>A0A0G1HRI1</accession>
<protein>
    <recommendedName>
        <fullName evidence="2">Fibronectin type-III domain-containing protein</fullName>
    </recommendedName>
</protein>
<dbReference type="Proteomes" id="UP000033831">
    <property type="component" value="Unassembled WGS sequence"/>
</dbReference>
<comment type="caution">
    <text evidence="3">The sequence shown here is derived from an EMBL/GenBank/DDBJ whole genome shotgun (WGS) entry which is preliminary data.</text>
</comment>
<name>A0A0G1HRI1_9BACT</name>
<dbReference type="InterPro" id="IPR003961">
    <property type="entry name" value="FN3_dom"/>
</dbReference>
<feature type="non-terminal residue" evidence="3">
    <location>
        <position position="1"/>
    </location>
</feature>
<dbReference type="Gene3D" id="2.60.40.10">
    <property type="entry name" value="Immunoglobulins"/>
    <property type="match status" value="1"/>
</dbReference>
<evidence type="ECO:0000256" key="1">
    <source>
        <dbReference type="SAM" id="MobiDB-lite"/>
    </source>
</evidence>
<evidence type="ECO:0000313" key="4">
    <source>
        <dbReference type="Proteomes" id="UP000033831"/>
    </source>
</evidence>
<dbReference type="PROSITE" id="PS50853">
    <property type="entry name" value="FN3"/>
    <property type="match status" value="1"/>
</dbReference>
<sequence>TPTTNTASAECNLLNNESSPLTTYKTGTSITHASPSAEGAFGYYIQCRNAQYTSSTAKSDLVTVNVAPLVVGVVPTVTTRSPITNITQNSAVGVGNVTSNGGSTVTVSGLTWSTSANPTYSVSNPSQTTNGWADPGYWLSTMTDLTAGTTYHVRAYAKNSAGVGYGSDIQFPTSSSTAVPSVANPTVSNITATGATLGADVVSLGLPASISARGICYGTSNNPTSPCIVASGTTTGAYTVAVTGLTPGTKYYYRGYATNATGTGYTPVSPYSNTDQAFTTISTAMTGTLTSSGCIIASGSNSCTTTLIWNTANAPAGSTSVVTTNYPSANTVVATGNKGTKTYTMNYGARNFYLYNNTVQLAQVTVTPVCASSTVWDSSANKCNSVSGTLSPATTSCIISAGQNSCNVTLSWSVKNYGGKDQFVISASGMADVVLSGTSGNQTLVVPSGSRTFSLYAQERASPRNPVLLATSTATTTSGNPPPPQPFSGSASGTLTPASTSCIIGLYQRNCPVNLSWTVTNRPPAQDGTWISVDVPGARTVKVAGGETPVVNSGTAYSIPVSNGSHTLYLDIGTRVSPSITTNDLARATATAACAITTSWNGTICTSSATMSGTLSANPVSCAIPAGASNCDTTLSWDTKNPPAGSVSAVTTPESITVGTGNSDSKTYSMTNGSRNFYLYNNGQLLNQTAVTATCTDGVWDGSKCSSSAAMSGTLTASPNPCAIPSGASSCSNVKLNWSTLNPPVGSVSAVTTNYPTDNTLIANGNNGVEVPVTVKYNYQKFFLFNNGKLLNLPSGLIVNSSCATGTAWNGSTCASSAAVSYTITALPGNYGSITPAGTTTYYSGANRIYYITPNAGYKIANVLVDDVSVGAAPSYNFPNISANHTISANFAVNPTGGNPLPPGESNCSAGQTCGPVSPFGSTFGSTHYSCTESDGITVTESGTEPYDGTRAWTWKCGTSMCYELKKIPTGVFDD</sequence>
<evidence type="ECO:0000313" key="3">
    <source>
        <dbReference type="EMBL" id="KKT22177.1"/>
    </source>
</evidence>
<dbReference type="InterPro" id="IPR036116">
    <property type="entry name" value="FN3_sf"/>
</dbReference>
<dbReference type="AlphaFoldDB" id="A0A0G1HRI1"/>
<evidence type="ECO:0000259" key="2">
    <source>
        <dbReference type="PROSITE" id="PS50853"/>
    </source>
</evidence>
<dbReference type="SMART" id="SM00060">
    <property type="entry name" value="FN3"/>
    <property type="match status" value="2"/>
</dbReference>
<proteinExistence type="predicted"/>
<feature type="region of interest" description="Disordered" evidence="1">
    <location>
        <begin position="472"/>
        <end position="493"/>
    </location>
</feature>